<evidence type="ECO:0000313" key="2">
    <source>
        <dbReference type="EMBL" id="KAK8482581.1"/>
    </source>
</evidence>
<evidence type="ECO:0000256" key="1">
    <source>
        <dbReference type="SAM" id="MobiDB-lite"/>
    </source>
</evidence>
<feature type="region of interest" description="Disordered" evidence="1">
    <location>
        <begin position="88"/>
        <end position="110"/>
    </location>
</feature>
<accession>A0ABR1ZPJ4</accession>
<reference evidence="2 3" key="1">
    <citation type="journal article" date="2024" name="G3 (Bethesda)">
        <title>Genome assembly of Hibiscus sabdariffa L. provides insights into metabolisms of medicinal natural products.</title>
        <authorList>
            <person name="Kim T."/>
        </authorList>
    </citation>
    <scope>NUCLEOTIDE SEQUENCE [LARGE SCALE GENOMIC DNA]</scope>
    <source>
        <strain evidence="2">TK-2024</strain>
        <tissue evidence="2">Old leaves</tissue>
    </source>
</reference>
<proteinExistence type="predicted"/>
<evidence type="ECO:0000313" key="3">
    <source>
        <dbReference type="Proteomes" id="UP001396334"/>
    </source>
</evidence>
<organism evidence="2 3">
    <name type="scientific">Hibiscus sabdariffa</name>
    <name type="common">roselle</name>
    <dbReference type="NCBI Taxonomy" id="183260"/>
    <lineage>
        <taxon>Eukaryota</taxon>
        <taxon>Viridiplantae</taxon>
        <taxon>Streptophyta</taxon>
        <taxon>Embryophyta</taxon>
        <taxon>Tracheophyta</taxon>
        <taxon>Spermatophyta</taxon>
        <taxon>Magnoliopsida</taxon>
        <taxon>eudicotyledons</taxon>
        <taxon>Gunneridae</taxon>
        <taxon>Pentapetalae</taxon>
        <taxon>rosids</taxon>
        <taxon>malvids</taxon>
        <taxon>Malvales</taxon>
        <taxon>Malvaceae</taxon>
        <taxon>Malvoideae</taxon>
        <taxon>Hibiscus</taxon>
    </lineage>
</organism>
<keyword evidence="3" id="KW-1185">Reference proteome</keyword>
<gene>
    <name evidence="2" type="ORF">V6N11_014280</name>
</gene>
<dbReference type="Proteomes" id="UP001396334">
    <property type="component" value="Unassembled WGS sequence"/>
</dbReference>
<sequence>MLGLGCFYFDCEGHHVTATMMLSLCSVSRHFDILLLECRRQPSSLCYRCCVDLLALSSPPLSWGSRHPIILALSATELGCLNGLGVRSGGSWSSGPIVREPNRRPTLKLS</sequence>
<dbReference type="EMBL" id="JBBPBN010000761">
    <property type="protein sequence ID" value="KAK8482581.1"/>
    <property type="molecule type" value="Genomic_DNA"/>
</dbReference>
<protein>
    <submittedName>
        <fullName evidence="2">Uncharacterized protein</fullName>
    </submittedName>
</protein>
<name>A0ABR1ZPJ4_9ROSI</name>
<comment type="caution">
    <text evidence="2">The sequence shown here is derived from an EMBL/GenBank/DDBJ whole genome shotgun (WGS) entry which is preliminary data.</text>
</comment>